<dbReference type="Pfam" id="PF01632">
    <property type="entry name" value="Ribosomal_L35p"/>
    <property type="match status" value="1"/>
</dbReference>
<sequence length="61" mass="7113">MKTNKSYTKRLRFTKTGKVVARAPGKNHFNAKESRNTQLKGKRTHTIAFTNKIRSRFIPHN</sequence>
<gene>
    <name evidence="4" type="ORF">A3D62_02575</name>
</gene>
<organism evidence="4 5">
    <name type="scientific">Candidatus Kaiserbacteria bacterium RIFCSPHIGHO2_02_FULL_49_11</name>
    <dbReference type="NCBI Taxonomy" id="1798489"/>
    <lineage>
        <taxon>Bacteria</taxon>
        <taxon>Candidatus Kaiseribacteriota</taxon>
    </lineage>
</organism>
<dbReference type="Gene3D" id="4.10.410.60">
    <property type="match status" value="1"/>
</dbReference>
<evidence type="ECO:0000313" key="5">
    <source>
        <dbReference type="Proteomes" id="UP000177659"/>
    </source>
</evidence>
<dbReference type="SUPFAM" id="SSF143034">
    <property type="entry name" value="L35p-like"/>
    <property type="match status" value="1"/>
</dbReference>
<keyword evidence="2" id="KW-0689">Ribosomal protein</keyword>
<dbReference type="AlphaFoldDB" id="A0A1F6D1H0"/>
<dbReference type="GO" id="GO:0003735">
    <property type="term" value="F:structural constituent of ribosome"/>
    <property type="evidence" value="ECO:0007669"/>
    <property type="project" value="InterPro"/>
</dbReference>
<evidence type="ECO:0000313" key="4">
    <source>
        <dbReference type="EMBL" id="OGG55170.1"/>
    </source>
</evidence>
<dbReference type="InterPro" id="IPR037229">
    <property type="entry name" value="Ribosomal_bL35_sf"/>
</dbReference>
<dbReference type="GO" id="GO:0006412">
    <property type="term" value="P:translation"/>
    <property type="evidence" value="ECO:0007669"/>
    <property type="project" value="InterPro"/>
</dbReference>
<name>A0A1F6D1H0_9BACT</name>
<keyword evidence="3" id="KW-0687">Ribonucleoprotein</keyword>
<comment type="caution">
    <text evidence="4">The sequence shown here is derived from an EMBL/GenBank/DDBJ whole genome shotgun (WGS) entry which is preliminary data.</text>
</comment>
<dbReference type="InterPro" id="IPR021137">
    <property type="entry name" value="Ribosomal_bL35-like"/>
</dbReference>
<evidence type="ECO:0000256" key="3">
    <source>
        <dbReference type="ARBA" id="ARBA00023274"/>
    </source>
</evidence>
<dbReference type="GO" id="GO:1990904">
    <property type="term" value="C:ribonucleoprotein complex"/>
    <property type="evidence" value="ECO:0007669"/>
    <property type="project" value="UniProtKB-KW"/>
</dbReference>
<protein>
    <recommendedName>
        <fullName evidence="6">50S ribosomal protein L35</fullName>
    </recommendedName>
</protein>
<accession>A0A1F6D1H0</accession>
<dbReference type="EMBL" id="MFLC01000012">
    <property type="protein sequence ID" value="OGG55170.1"/>
    <property type="molecule type" value="Genomic_DNA"/>
</dbReference>
<dbReference type="Proteomes" id="UP000177659">
    <property type="component" value="Unassembled WGS sequence"/>
</dbReference>
<reference evidence="4 5" key="1">
    <citation type="journal article" date="2016" name="Nat. Commun.">
        <title>Thousands of microbial genomes shed light on interconnected biogeochemical processes in an aquifer system.</title>
        <authorList>
            <person name="Anantharaman K."/>
            <person name="Brown C.T."/>
            <person name="Hug L.A."/>
            <person name="Sharon I."/>
            <person name="Castelle C.J."/>
            <person name="Probst A.J."/>
            <person name="Thomas B.C."/>
            <person name="Singh A."/>
            <person name="Wilkins M.J."/>
            <person name="Karaoz U."/>
            <person name="Brodie E.L."/>
            <person name="Williams K.H."/>
            <person name="Hubbard S.S."/>
            <person name="Banfield J.F."/>
        </authorList>
    </citation>
    <scope>NUCLEOTIDE SEQUENCE [LARGE SCALE GENOMIC DNA]</scope>
</reference>
<dbReference type="GO" id="GO:0005840">
    <property type="term" value="C:ribosome"/>
    <property type="evidence" value="ECO:0007669"/>
    <property type="project" value="UniProtKB-KW"/>
</dbReference>
<proteinExistence type="inferred from homology"/>
<evidence type="ECO:0000256" key="2">
    <source>
        <dbReference type="ARBA" id="ARBA00022980"/>
    </source>
</evidence>
<evidence type="ECO:0000256" key="1">
    <source>
        <dbReference type="ARBA" id="ARBA00006598"/>
    </source>
</evidence>
<comment type="similarity">
    <text evidence="1">Belongs to the bacterial ribosomal protein bL35 family.</text>
</comment>
<evidence type="ECO:0008006" key="6">
    <source>
        <dbReference type="Google" id="ProtNLM"/>
    </source>
</evidence>